<dbReference type="PANTHER" id="PTHR35563">
    <property type="entry name" value="BARREL METAL-DEPENDENT HYDROLASE, PUTATIVE (AFU_ORTHOLOGUE AFUA_1G16240)-RELATED"/>
    <property type="match status" value="1"/>
</dbReference>
<dbReference type="PANTHER" id="PTHR35563:SF2">
    <property type="entry name" value="BARREL METAL-DEPENDENT HYDROLASE, PUTATIVE (AFU_ORTHOLOGUE AFUA_1G16240)-RELATED"/>
    <property type="match status" value="1"/>
</dbReference>
<organism evidence="2 3">
    <name type="scientific">Xylaria grammica</name>
    <dbReference type="NCBI Taxonomy" id="363999"/>
    <lineage>
        <taxon>Eukaryota</taxon>
        <taxon>Fungi</taxon>
        <taxon>Dikarya</taxon>
        <taxon>Ascomycota</taxon>
        <taxon>Pezizomycotina</taxon>
        <taxon>Sordariomycetes</taxon>
        <taxon>Xylariomycetidae</taxon>
        <taxon>Xylariales</taxon>
        <taxon>Xylariaceae</taxon>
        <taxon>Xylaria</taxon>
    </lineage>
</organism>
<dbReference type="AlphaFoldDB" id="A0A439DBH9"/>
<dbReference type="GO" id="GO:0016787">
    <property type="term" value="F:hydrolase activity"/>
    <property type="evidence" value="ECO:0007669"/>
    <property type="project" value="InterPro"/>
</dbReference>
<dbReference type="InterPro" id="IPR052358">
    <property type="entry name" value="Aro_Compnd_Degr_Hydrolases"/>
</dbReference>
<proteinExistence type="predicted"/>
<accession>A0A439DBH9</accession>
<dbReference type="InterPro" id="IPR006680">
    <property type="entry name" value="Amidohydro-rel"/>
</dbReference>
<dbReference type="Pfam" id="PF04909">
    <property type="entry name" value="Amidohydro_2"/>
    <property type="match status" value="1"/>
</dbReference>
<dbReference type="EMBL" id="RYZI01000070">
    <property type="protein sequence ID" value="RWA11767.1"/>
    <property type="molecule type" value="Genomic_DNA"/>
</dbReference>
<keyword evidence="3" id="KW-1185">Reference proteome</keyword>
<gene>
    <name evidence="2" type="ORF">EKO27_g3336</name>
</gene>
<evidence type="ECO:0000259" key="1">
    <source>
        <dbReference type="Pfam" id="PF04909"/>
    </source>
</evidence>
<dbReference type="InterPro" id="IPR032466">
    <property type="entry name" value="Metal_Hydrolase"/>
</dbReference>
<name>A0A439DBH9_9PEZI</name>
<dbReference type="Proteomes" id="UP000286045">
    <property type="component" value="Unassembled WGS sequence"/>
</dbReference>
<feature type="domain" description="Amidohydrolase-related" evidence="1">
    <location>
        <begin position="15"/>
        <end position="270"/>
    </location>
</feature>
<evidence type="ECO:0000313" key="3">
    <source>
        <dbReference type="Proteomes" id="UP000286045"/>
    </source>
</evidence>
<evidence type="ECO:0000313" key="2">
    <source>
        <dbReference type="EMBL" id="RWA11767.1"/>
    </source>
</evidence>
<reference evidence="2 3" key="1">
    <citation type="submission" date="2018-12" db="EMBL/GenBank/DDBJ databases">
        <title>Draft genome sequence of Xylaria grammica IHI A82.</title>
        <authorList>
            <person name="Buettner E."/>
            <person name="Kellner H."/>
        </authorList>
    </citation>
    <scope>NUCLEOTIDE SEQUENCE [LARGE SCALE GENOMIC DNA]</scope>
    <source>
        <strain evidence="2 3">IHI A82</strain>
    </source>
</reference>
<comment type="caution">
    <text evidence="2">The sequence shown here is derived from an EMBL/GenBank/DDBJ whole genome shotgun (WGS) entry which is preliminary data.</text>
</comment>
<protein>
    <recommendedName>
        <fullName evidence="1">Amidohydrolase-related domain-containing protein</fullName>
    </recommendedName>
</protein>
<dbReference type="Gene3D" id="3.20.20.140">
    <property type="entry name" value="Metal-dependent hydrolases"/>
    <property type="match status" value="1"/>
</dbReference>
<dbReference type="SUPFAM" id="SSF51556">
    <property type="entry name" value="Metallo-dependent hydrolases"/>
    <property type="match status" value="1"/>
</dbReference>
<sequence>MTSTAAERLPVGAWDSHVHVFDSTLGPFSPSRSYTPAQAPLSQLLDFSAHLSVGNTPSNLVIVQPSPYGFDNTILLSLLKAAPSYTTGSVRGIAVIDIDKVGEAELMSMHELGVRGLRLNVQASGHAVDVEAVQSLMVKSAWLIKDLPGWKLQIFAPAYIWNDLYDCVHNLPVTVILDHLGGLKGSSKLSRDSPHGVQQRGFASIVKMAQESKVLVKISGLYRASTEGKSGYSDLEPIIRTLAEKIPDRLIWGSDWPHTGEGANRLDRNLGVIEPFRVIDNELILENLRRWVGSEETWRKTMVETPAATYI</sequence>